<dbReference type="PANTHER" id="PTHR33735:SF14">
    <property type="entry name" value="PHAGE CAPSID SCAFFOLDING PROTEIN (GPO) SERINE PEPTIDASE"/>
    <property type="match status" value="1"/>
</dbReference>
<organism evidence="1 2">
    <name type="scientific">Gossypium barbadense</name>
    <name type="common">Sea Island cotton</name>
    <name type="synonym">Hibiscus barbadensis</name>
    <dbReference type="NCBI Taxonomy" id="3634"/>
    <lineage>
        <taxon>Eukaryota</taxon>
        <taxon>Viridiplantae</taxon>
        <taxon>Streptophyta</taxon>
        <taxon>Embryophyta</taxon>
        <taxon>Tracheophyta</taxon>
        <taxon>Spermatophyta</taxon>
        <taxon>Magnoliopsida</taxon>
        <taxon>eudicotyledons</taxon>
        <taxon>Gunneridae</taxon>
        <taxon>Pentapetalae</taxon>
        <taxon>rosids</taxon>
        <taxon>malvids</taxon>
        <taxon>Malvales</taxon>
        <taxon>Malvaceae</taxon>
        <taxon>Malvoideae</taxon>
        <taxon>Gossypium</taxon>
    </lineage>
</organism>
<dbReference type="AlphaFoldDB" id="A0A2P5Y1J0"/>
<dbReference type="Proteomes" id="UP000239757">
    <property type="component" value="Unassembled WGS sequence"/>
</dbReference>
<evidence type="ECO:0000313" key="2">
    <source>
        <dbReference type="Proteomes" id="UP000239757"/>
    </source>
</evidence>
<protein>
    <submittedName>
        <fullName evidence="1">Uncharacterized protein</fullName>
    </submittedName>
</protein>
<gene>
    <name evidence="1" type="ORF">GOBAR_AA11185</name>
</gene>
<evidence type="ECO:0000313" key="1">
    <source>
        <dbReference type="EMBL" id="PPS09455.1"/>
    </source>
</evidence>
<dbReference type="OrthoDB" id="1927611at2759"/>
<dbReference type="EMBL" id="KZ663854">
    <property type="protein sequence ID" value="PPS09455.1"/>
    <property type="molecule type" value="Genomic_DNA"/>
</dbReference>
<dbReference type="PANTHER" id="PTHR33735">
    <property type="entry name" value="EXPRESSED PROTEIN"/>
    <property type="match status" value="1"/>
</dbReference>
<reference evidence="1 2" key="1">
    <citation type="submission" date="2015-01" db="EMBL/GenBank/DDBJ databases">
        <title>Genome of allotetraploid Gossypium barbadense reveals genomic plasticity and fiber elongation in cotton evolution.</title>
        <authorList>
            <person name="Chen X."/>
            <person name="Liu X."/>
            <person name="Zhao B."/>
            <person name="Zheng H."/>
            <person name="Hu Y."/>
            <person name="Lu G."/>
            <person name="Yang C."/>
            <person name="Chen J."/>
            <person name="Shan C."/>
            <person name="Zhang L."/>
            <person name="Zhou Y."/>
            <person name="Wang L."/>
            <person name="Guo W."/>
            <person name="Bai Y."/>
            <person name="Ruan J."/>
            <person name="Shangguan X."/>
            <person name="Mao Y."/>
            <person name="Jiang J."/>
            <person name="Zhu Y."/>
            <person name="Lei J."/>
            <person name="Kang H."/>
            <person name="Chen S."/>
            <person name="He X."/>
            <person name="Wang R."/>
            <person name="Wang Y."/>
            <person name="Chen J."/>
            <person name="Wang L."/>
            <person name="Yu S."/>
            <person name="Wang B."/>
            <person name="Wei J."/>
            <person name="Song S."/>
            <person name="Lu X."/>
            <person name="Gao Z."/>
            <person name="Gu W."/>
            <person name="Deng X."/>
            <person name="Ma D."/>
            <person name="Wang S."/>
            <person name="Liang W."/>
            <person name="Fang L."/>
            <person name="Cai C."/>
            <person name="Zhu X."/>
            <person name="Zhou B."/>
            <person name="Zhang Y."/>
            <person name="Chen Z."/>
            <person name="Xu S."/>
            <person name="Zhu R."/>
            <person name="Wang S."/>
            <person name="Zhang T."/>
            <person name="Zhao G."/>
        </authorList>
    </citation>
    <scope>NUCLEOTIDE SEQUENCE [LARGE SCALE GENOMIC DNA]</scope>
    <source>
        <strain evidence="2">cv. Xinhai21</strain>
        <tissue evidence="1">Leaf</tissue>
    </source>
</reference>
<accession>A0A2P5Y1J0</accession>
<name>A0A2P5Y1J0_GOSBA</name>
<proteinExistence type="predicted"/>
<sequence length="291" mass="32790">MATTSASIFRCKLQMPYICKLQPHIIRFSHFLVISNSIHKAKNHQILRNHNLQPPGIGLRLLNTDRDNNLVVCCSIGSGPSDPGSWKLWVVGIVMSIILPFWRSKWGPLLKLKDEVETIIDKAEEVTDIVEKVAGQVEEVADDIGNHMPEGRLKNALQFVEDMAQNTADGARLAGDLIDKPSIEILSWDFILSSPILKIWCKKSHKSHCWGGLNRGLVMPMSSHVHHSGGSPCRETQSHKPKPSLFQHSTLLPCQKDRANHVFSLLDLLQQIKRSFNIQDVPKMLRFGVFF</sequence>